<evidence type="ECO:0000256" key="4">
    <source>
        <dbReference type="ARBA" id="ARBA00022723"/>
    </source>
</evidence>
<proteinExistence type="inferred from homology"/>
<evidence type="ECO:0000256" key="5">
    <source>
        <dbReference type="ARBA" id="ARBA00022801"/>
    </source>
</evidence>
<dbReference type="Proteomes" id="UP000034160">
    <property type="component" value="Unassembled WGS sequence"/>
</dbReference>
<comment type="catalytic activity">
    <reaction evidence="7">
        <text>adenosine + H2O + H(+) = inosine + NH4(+)</text>
        <dbReference type="Rhea" id="RHEA:24408"/>
        <dbReference type="ChEBI" id="CHEBI:15377"/>
        <dbReference type="ChEBI" id="CHEBI:15378"/>
        <dbReference type="ChEBI" id="CHEBI:16335"/>
        <dbReference type="ChEBI" id="CHEBI:17596"/>
        <dbReference type="ChEBI" id="CHEBI:28938"/>
        <dbReference type="EC" id="3.5.4.4"/>
    </reaction>
    <physiologicalReaction direction="left-to-right" evidence="7">
        <dbReference type="Rhea" id="RHEA:24409"/>
    </physiologicalReaction>
</comment>
<keyword evidence="4" id="KW-0479">Metal-binding</keyword>
<dbReference type="SUPFAM" id="SSF64438">
    <property type="entry name" value="CNF1/YfiH-like putative cysteine hydrolases"/>
    <property type="match status" value="1"/>
</dbReference>
<evidence type="ECO:0000256" key="9">
    <source>
        <dbReference type="ARBA" id="ARBA00049893"/>
    </source>
</evidence>
<dbReference type="InterPro" id="IPR011324">
    <property type="entry name" value="Cytotoxic_necrot_fac-like_cat"/>
</dbReference>
<dbReference type="InterPro" id="IPR003730">
    <property type="entry name" value="Cu_polyphenol_OxRdtase"/>
</dbReference>
<organism evidence="10 11">
    <name type="scientific">Candidatus Amesbacteria bacterium GW2011_GWA2_42_12</name>
    <dbReference type="NCBI Taxonomy" id="1618356"/>
    <lineage>
        <taxon>Bacteria</taxon>
        <taxon>Candidatus Amesiibacteriota</taxon>
    </lineage>
</organism>
<evidence type="ECO:0000256" key="1">
    <source>
        <dbReference type="ARBA" id="ARBA00000553"/>
    </source>
</evidence>
<name>A0A0G0Y6Q5_9BACT</name>
<dbReference type="AlphaFoldDB" id="A0A0G0Y6Q5"/>
<comment type="catalytic activity">
    <reaction evidence="8">
        <text>adenosine + phosphate = alpha-D-ribose 1-phosphate + adenine</text>
        <dbReference type="Rhea" id="RHEA:27642"/>
        <dbReference type="ChEBI" id="CHEBI:16335"/>
        <dbReference type="ChEBI" id="CHEBI:16708"/>
        <dbReference type="ChEBI" id="CHEBI:43474"/>
        <dbReference type="ChEBI" id="CHEBI:57720"/>
        <dbReference type="EC" id="2.4.2.1"/>
    </reaction>
    <physiologicalReaction direction="left-to-right" evidence="8">
        <dbReference type="Rhea" id="RHEA:27643"/>
    </physiologicalReaction>
</comment>
<evidence type="ECO:0000256" key="7">
    <source>
        <dbReference type="ARBA" id="ARBA00047989"/>
    </source>
</evidence>
<dbReference type="Pfam" id="PF02578">
    <property type="entry name" value="Cu-oxidase_4"/>
    <property type="match status" value="1"/>
</dbReference>
<accession>A0A0G0Y6Q5</accession>
<keyword evidence="3" id="KW-0808">Transferase</keyword>
<sequence length="239" mass="26846">MKQPGLVCAVSNVSDGNMALKWGEEKEVWKNREKFLDKNGISIKDCVFTSLVHGTEIKMVDSNDKGKTLEADGFITLDKGVAIWVTTGDCLPVVFLDSQKKILGIAHLGWRGVDKGLAGEMVKRLIKLGVDPSKVKVWIGPGVRKETYLKYGVGIPNFWKEIPDENKQNWEKFSEIIGDELSLDLVDFVKHQICKLDVVEGNIEVSEIDTVTDKNYFSQFRSNKLHEPQGRFATAVMMQ</sequence>
<evidence type="ECO:0000313" key="11">
    <source>
        <dbReference type="Proteomes" id="UP000034160"/>
    </source>
</evidence>
<evidence type="ECO:0000256" key="6">
    <source>
        <dbReference type="ARBA" id="ARBA00022833"/>
    </source>
</evidence>
<dbReference type="Gene3D" id="3.60.140.10">
    <property type="entry name" value="CNF1/YfiH-like putative cysteine hydrolases"/>
    <property type="match status" value="1"/>
</dbReference>
<comment type="caution">
    <text evidence="10">The sequence shown here is derived from an EMBL/GenBank/DDBJ whole genome shotgun (WGS) entry which is preliminary data.</text>
</comment>
<dbReference type="PANTHER" id="PTHR30616">
    <property type="entry name" value="UNCHARACTERIZED PROTEIN YFIH"/>
    <property type="match status" value="1"/>
</dbReference>
<gene>
    <name evidence="10" type="ORF">UU93_C0007G0040</name>
</gene>
<dbReference type="EMBL" id="LCCN01000007">
    <property type="protein sequence ID" value="KKS32435.1"/>
    <property type="molecule type" value="Genomic_DNA"/>
</dbReference>
<keyword evidence="5" id="KW-0378">Hydrolase</keyword>
<dbReference type="CDD" id="cd16833">
    <property type="entry name" value="YfiH"/>
    <property type="match status" value="1"/>
</dbReference>
<dbReference type="GO" id="GO:0005507">
    <property type="term" value="F:copper ion binding"/>
    <property type="evidence" value="ECO:0007669"/>
    <property type="project" value="TreeGrafter"/>
</dbReference>
<evidence type="ECO:0008006" key="12">
    <source>
        <dbReference type="Google" id="ProtNLM"/>
    </source>
</evidence>
<evidence type="ECO:0000256" key="3">
    <source>
        <dbReference type="ARBA" id="ARBA00022679"/>
    </source>
</evidence>
<dbReference type="PANTHER" id="PTHR30616:SF2">
    <property type="entry name" value="PURINE NUCLEOSIDE PHOSPHORYLASE LACC1"/>
    <property type="match status" value="1"/>
</dbReference>
<comment type="similarity">
    <text evidence="2">Belongs to the purine nucleoside phosphorylase YfiH/LACC1 family.</text>
</comment>
<evidence type="ECO:0000313" key="10">
    <source>
        <dbReference type="EMBL" id="KKS32435.1"/>
    </source>
</evidence>
<dbReference type="GO" id="GO:0016787">
    <property type="term" value="F:hydrolase activity"/>
    <property type="evidence" value="ECO:0007669"/>
    <property type="project" value="UniProtKB-KW"/>
</dbReference>
<keyword evidence="6" id="KW-0862">Zinc</keyword>
<reference evidence="10 11" key="1">
    <citation type="journal article" date="2015" name="Nature">
        <title>rRNA introns, odd ribosomes, and small enigmatic genomes across a large radiation of phyla.</title>
        <authorList>
            <person name="Brown C.T."/>
            <person name="Hug L.A."/>
            <person name="Thomas B.C."/>
            <person name="Sharon I."/>
            <person name="Castelle C.J."/>
            <person name="Singh A."/>
            <person name="Wilkins M.J."/>
            <person name="Williams K.H."/>
            <person name="Banfield J.F."/>
        </authorList>
    </citation>
    <scope>NUCLEOTIDE SEQUENCE [LARGE SCALE GENOMIC DNA]</scope>
</reference>
<dbReference type="STRING" id="1618356.UU93_C0007G0040"/>
<evidence type="ECO:0000256" key="2">
    <source>
        <dbReference type="ARBA" id="ARBA00007353"/>
    </source>
</evidence>
<comment type="catalytic activity">
    <reaction evidence="9">
        <text>S-methyl-5'-thioadenosine + phosphate = 5-(methylsulfanyl)-alpha-D-ribose 1-phosphate + adenine</text>
        <dbReference type="Rhea" id="RHEA:11852"/>
        <dbReference type="ChEBI" id="CHEBI:16708"/>
        <dbReference type="ChEBI" id="CHEBI:17509"/>
        <dbReference type="ChEBI" id="CHEBI:43474"/>
        <dbReference type="ChEBI" id="CHEBI:58533"/>
        <dbReference type="EC" id="2.4.2.28"/>
    </reaction>
    <physiologicalReaction direction="left-to-right" evidence="9">
        <dbReference type="Rhea" id="RHEA:11853"/>
    </physiologicalReaction>
</comment>
<dbReference type="InterPro" id="IPR038371">
    <property type="entry name" value="Cu_polyphenol_OxRdtase_sf"/>
</dbReference>
<evidence type="ECO:0000256" key="8">
    <source>
        <dbReference type="ARBA" id="ARBA00048968"/>
    </source>
</evidence>
<protein>
    <recommendedName>
        <fullName evidence="12">Purine nucleoside phosphorylase</fullName>
    </recommendedName>
</protein>
<dbReference type="GO" id="GO:0017061">
    <property type="term" value="F:S-methyl-5-thioadenosine phosphorylase activity"/>
    <property type="evidence" value="ECO:0007669"/>
    <property type="project" value="UniProtKB-EC"/>
</dbReference>
<comment type="catalytic activity">
    <reaction evidence="1">
        <text>inosine + phosphate = alpha-D-ribose 1-phosphate + hypoxanthine</text>
        <dbReference type="Rhea" id="RHEA:27646"/>
        <dbReference type="ChEBI" id="CHEBI:17368"/>
        <dbReference type="ChEBI" id="CHEBI:17596"/>
        <dbReference type="ChEBI" id="CHEBI:43474"/>
        <dbReference type="ChEBI" id="CHEBI:57720"/>
        <dbReference type="EC" id="2.4.2.1"/>
    </reaction>
    <physiologicalReaction direction="left-to-right" evidence="1">
        <dbReference type="Rhea" id="RHEA:27647"/>
    </physiologicalReaction>
</comment>